<dbReference type="EC" id="3.1.13.-" evidence="5"/>
<dbReference type="Pfam" id="PF18332">
    <property type="entry name" value="XRN1_D1"/>
    <property type="match status" value="1"/>
</dbReference>
<dbReference type="GO" id="GO:0061157">
    <property type="term" value="P:mRNA destabilization"/>
    <property type="evidence" value="ECO:0007669"/>
    <property type="project" value="EnsemblFungi"/>
</dbReference>
<dbReference type="CDD" id="cd18673">
    <property type="entry name" value="PIN_XRN1-2-like"/>
    <property type="match status" value="1"/>
</dbReference>
<dbReference type="InterPro" id="IPR041412">
    <property type="entry name" value="Xrn1_helical"/>
</dbReference>
<dbReference type="Pfam" id="PF18129">
    <property type="entry name" value="SH3_12"/>
    <property type="match status" value="1"/>
</dbReference>
<dbReference type="InterPro" id="IPR041106">
    <property type="entry name" value="XRN1_D2_D3"/>
</dbReference>
<reference evidence="13 14" key="1">
    <citation type="journal article" date="2004" name="Science">
        <title>The Ashbya gossypii genome as a tool for mapping the ancient Saccharomyces cerevisiae genome.</title>
        <authorList>
            <person name="Dietrich F.S."/>
            <person name="Voegeli S."/>
            <person name="Brachat S."/>
            <person name="Lerch A."/>
            <person name="Gates K."/>
            <person name="Steiner S."/>
            <person name="Mohr C."/>
            <person name="Pohlmann R."/>
            <person name="Luedi P."/>
            <person name="Choi S."/>
            <person name="Wing R.A."/>
            <person name="Flavier A."/>
            <person name="Gaffney T.D."/>
            <person name="Philippsen P."/>
        </authorList>
    </citation>
    <scope>NUCLEOTIDE SEQUENCE [LARGE SCALE GENOMIC DNA]</scope>
    <source>
        <strain evidence="14">ATCC 10895 / CBS 109.51 / FGSC 9923 / NRRL Y-1056</strain>
    </source>
</reference>
<feature type="domain" description="Xrn1 helical" evidence="9">
    <location>
        <begin position="270"/>
        <end position="681"/>
    </location>
</feature>
<dbReference type="Pfam" id="PF03159">
    <property type="entry name" value="XRN_N"/>
    <property type="match status" value="1"/>
</dbReference>
<dbReference type="GO" id="GO:0016078">
    <property type="term" value="P:tRNA decay"/>
    <property type="evidence" value="ECO:0007669"/>
    <property type="project" value="EnsemblFungi"/>
</dbReference>
<dbReference type="eggNOG" id="KOG2045">
    <property type="taxonomic scope" value="Eukaryota"/>
</dbReference>
<dbReference type="FunCoup" id="Q75AG4">
    <property type="interactions" value="1073"/>
</dbReference>
<dbReference type="InterPro" id="IPR014722">
    <property type="entry name" value="Rib_uL2_dom2"/>
</dbReference>
<dbReference type="KEGG" id="ago:AGOS_ADL046C"/>
<dbReference type="Gene3D" id="6.10.140.950">
    <property type="match status" value="2"/>
</dbReference>
<feature type="domain" description="Exoribonuclease Xrn1 D2/D3" evidence="12">
    <location>
        <begin position="918"/>
        <end position="1144"/>
    </location>
</feature>
<dbReference type="Gene3D" id="2.30.30.750">
    <property type="match status" value="1"/>
</dbReference>
<dbReference type="Proteomes" id="UP000000591">
    <property type="component" value="Chromosome IV"/>
</dbReference>
<feature type="domain" description="Xrn1 N-terminal" evidence="8">
    <location>
        <begin position="1"/>
        <end position="227"/>
    </location>
</feature>
<evidence type="ECO:0000313" key="14">
    <source>
        <dbReference type="Proteomes" id="UP000000591"/>
    </source>
</evidence>
<dbReference type="GO" id="GO:0016075">
    <property type="term" value="P:rRNA catabolic process"/>
    <property type="evidence" value="ECO:0000318"/>
    <property type="project" value="GO_Central"/>
</dbReference>
<dbReference type="Gene3D" id="2.30.30.30">
    <property type="match status" value="1"/>
</dbReference>
<dbReference type="GO" id="GO:0000956">
    <property type="term" value="P:nuclear-transcribed mRNA catabolic process"/>
    <property type="evidence" value="ECO:0000318"/>
    <property type="project" value="GO_Central"/>
</dbReference>
<feature type="region of interest" description="Disordered" evidence="7">
    <location>
        <begin position="103"/>
        <end position="135"/>
    </location>
</feature>
<name>Q75AG4_EREGS</name>
<dbReference type="GeneID" id="4620198"/>
<dbReference type="GO" id="GO:0006995">
    <property type="term" value="P:cellular response to nitrogen starvation"/>
    <property type="evidence" value="ECO:0007669"/>
    <property type="project" value="EnsemblFungi"/>
</dbReference>
<keyword evidence="14" id="KW-1185">Reference proteome</keyword>
<proteinExistence type="inferred from homology"/>
<dbReference type="HOGENOM" id="CLU_001581_1_2_1"/>
<evidence type="ECO:0000256" key="7">
    <source>
        <dbReference type="SAM" id="MobiDB-lite"/>
    </source>
</evidence>
<dbReference type="PANTHER" id="PTHR12341">
    <property type="entry name" value="5'-&gt;3' EXORIBONUCLEASE"/>
    <property type="match status" value="1"/>
</dbReference>
<dbReference type="Gene3D" id="2.170.260.40">
    <property type="match status" value="1"/>
</dbReference>
<organism evidence="13 14">
    <name type="scientific">Eremothecium gossypii (strain ATCC 10895 / CBS 109.51 / FGSC 9923 / NRRL Y-1056)</name>
    <name type="common">Yeast</name>
    <name type="synonym">Ashbya gossypii</name>
    <dbReference type="NCBI Taxonomy" id="284811"/>
    <lineage>
        <taxon>Eukaryota</taxon>
        <taxon>Fungi</taxon>
        <taxon>Dikarya</taxon>
        <taxon>Ascomycota</taxon>
        <taxon>Saccharomycotina</taxon>
        <taxon>Saccharomycetes</taxon>
        <taxon>Saccharomycetales</taxon>
        <taxon>Saccharomycetaceae</taxon>
        <taxon>Eremothecium</taxon>
    </lineage>
</organism>
<keyword evidence="5" id="KW-0866">Nonsense-mediated mRNA decay</keyword>
<dbReference type="GO" id="GO:0010494">
    <property type="term" value="C:cytoplasmic stress granule"/>
    <property type="evidence" value="ECO:0007669"/>
    <property type="project" value="EnsemblFungi"/>
</dbReference>
<keyword evidence="1 5" id="KW-0540">Nuclease</keyword>
<comment type="subcellular location">
    <subcellularLocation>
        <location evidence="5">Cytoplasm</location>
    </subcellularLocation>
</comment>
<evidence type="ECO:0000256" key="6">
    <source>
        <dbReference type="SAM" id="Coils"/>
    </source>
</evidence>
<dbReference type="Gene3D" id="3.30.1370.250">
    <property type="match status" value="1"/>
</dbReference>
<feature type="compositionally biased region" description="Basic and acidic residues" evidence="7">
    <location>
        <begin position="1268"/>
        <end position="1282"/>
    </location>
</feature>
<dbReference type="GO" id="GO:0003723">
    <property type="term" value="F:RNA binding"/>
    <property type="evidence" value="ECO:0000318"/>
    <property type="project" value="GO_Central"/>
</dbReference>
<feature type="region of interest" description="Disordered" evidence="7">
    <location>
        <begin position="1249"/>
        <end position="1282"/>
    </location>
</feature>
<dbReference type="RefSeq" id="NP_984050.1">
    <property type="nucleotide sequence ID" value="NM_209403.1"/>
</dbReference>
<dbReference type="PIRSF" id="PIRSF006743">
    <property type="entry name" value="Exonuclease_Xnr1"/>
    <property type="match status" value="1"/>
</dbReference>
<keyword evidence="3 5" id="KW-0269">Exonuclease</keyword>
<evidence type="ECO:0000313" key="13">
    <source>
        <dbReference type="EMBL" id="AAS51874.1"/>
    </source>
</evidence>
<dbReference type="GO" id="GO:0000932">
    <property type="term" value="C:P-body"/>
    <property type="evidence" value="ECO:0007669"/>
    <property type="project" value="EnsemblFungi"/>
</dbReference>
<evidence type="ECO:0000256" key="5">
    <source>
        <dbReference type="PIRNR" id="PIRNR006743"/>
    </source>
</evidence>
<dbReference type="PANTHER" id="PTHR12341:SF7">
    <property type="entry name" value="5'-3' EXORIBONUCLEASE 1"/>
    <property type="match status" value="1"/>
</dbReference>
<keyword evidence="5" id="KW-0694">RNA-binding</keyword>
<evidence type="ECO:0000256" key="1">
    <source>
        <dbReference type="ARBA" id="ARBA00022722"/>
    </source>
</evidence>
<sequence length="1474" mass="168949">MGIPKFFRYVSERWPNISQLIDGTQISQFDNLYLDMNSILHTATHGNEDDIKKRLSEEEVFARIFVYIDHLFHTIKPQQTLYMAIDGVAPRAKMNQQRARRFRSAMDAETSLNRARERGDEIPEGEPFDSNSITPGTEFMHKLTTNLKYFIHEKVSSDSLWQNKNIILSGHEVPGEGEHKIMQYIRTLRAQQDYNPNTRHCIYGLDADLIMLGLSIHDTHVALLREEILYGRAQKPKALEQQNFYLLHLAIMREYLELEFQEISDELEFKFDFERLLDDFILVMFVIGNDFLPNLPDLHLNKGAFPVLLQTFKETLKHLDGYINENGTINFARFSVWLDYLSKFELMNFERDDIDVDWFNSQLENISLEGERKRKRIGKKLLLKQQKKIVGAVKPWLMKKFSETLSPDVTEEEITMTPWLEKDLAEKNIDFLKEFALELGLIVVHSDSNDTYTFKIDLDSYSMNQSAEEHQTRVAELRRSIKKFEQAIIINDEEELEEAQEKYNERFIRWKDSYYKEKVGFSIHDEDKLKEMANNYIEGLQWVLYYYYQGCPSWSWYYRYHYAPRISDIRKGLDVNISFSLDQPFKPFQQLMAVLPARSKELLPPVYRPLMYDDKSPILDLYPAEVELDKNGKTADWEAVVKLKFVDQDRLLAAMAPLDDLLTPEEKKRNIVGTDLIFVFNPQVDNVYKSPLKGVFTDIANNHCVEREYVHPSMEGRSILYGLPEGAKLGTSALAGFPTLKSIPFNAQLAYNECTIFNQPSRHHSMLLTIKDVYQSSNLSVNDVAERYLGEIVYSNWPYIRESKMVSIIDNNYVYIASEKCKKSGGTSVVRKPATPEEKKAFSSMVKNIIHGYSKKKGIVLPEVRAIARVLPVTGLIRQPDGSYQKCFSKVEELYPLQLIVEDVENKDERYMERPPLPIDEEFPTGSRVIFLGDYAYGGEATVDGYTSATRLKLTVNKQSTKAEPNIGKRRAEMDRKAVHYWPSFVVAKRLGLHPLFLSRITSRFLIEVDNRSVNVGLMVKFPARDEKVLGYARKNRESWEYSNLTLQLVDQYRKNFPDFFNALMNVDKKIPKLKDLLSRRNAEEASAMLASITAFIKDARQSFVIVPLESDSLTKASIQAVEKEIMRIADLPDQSEKRQLAKVPREAILDPRQSFALLRTQRFDLGDRVIYVQDSGKVPLFSKGTVVGYTTIGSRISIQVLFDQELAAGTTFGERLQTNRGIGVDSSCLLNISKRQFIYHSKASKQYTDKAAKKKQTNVRQPPKITPEQRRKRVEETKKQQAHEMLNRIRNENSSVPDNSNQLSGTNFANGIKGPSIIMNTQVPLNTVGKSVANNVYNAVVSQLANPAMDQNIPFGLQSAHMMANHMPHSGIVPLPPNGMVPMHQPVVFGFPPHGGAPPNMPVSRDFSRPSMVPQAFHVNAIGNITNPPVDEASTAAMKNLIHPQRQDKKEAGRSQYSGRGRKGPYRGNHAKK</sequence>
<evidence type="ECO:0000259" key="8">
    <source>
        <dbReference type="Pfam" id="PF03159"/>
    </source>
</evidence>
<dbReference type="Gene3D" id="3.40.50.12390">
    <property type="match status" value="2"/>
</dbReference>
<dbReference type="GO" id="GO:0070479">
    <property type="term" value="P:nuclear-transcribed mRNA catabolic process, 5'-3' exonucleolytic nonsense-mediated decay"/>
    <property type="evidence" value="ECO:0007669"/>
    <property type="project" value="EnsemblFungi"/>
</dbReference>
<dbReference type="InParanoid" id="Q75AG4"/>
<evidence type="ECO:0000256" key="2">
    <source>
        <dbReference type="ARBA" id="ARBA00022801"/>
    </source>
</evidence>
<dbReference type="InterPro" id="IPR040992">
    <property type="entry name" value="XRN1_D1"/>
</dbReference>
<dbReference type="EMBL" id="AE016817">
    <property type="protein sequence ID" value="AAS51874.1"/>
    <property type="molecule type" value="Genomic_DNA"/>
</dbReference>
<protein>
    <recommendedName>
        <fullName evidence="5">5'-3' exoribonuclease 1</fullName>
        <ecNumber evidence="5">3.1.13.-</ecNumber>
    </recommendedName>
</protein>
<feature type="domain" description="5'-3' exoribonuclease 1 D1" evidence="11">
    <location>
        <begin position="722"/>
        <end position="914"/>
    </location>
</feature>
<accession>Q75AG4</accession>
<dbReference type="GO" id="GO:0016242">
    <property type="term" value="P:negative regulation of macroautophagy"/>
    <property type="evidence" value="ECO:0007669"/>
    <property type="project" value="EnsemblFungi"/>
</dbReference>
<dbReference type="STRING" id="284811.Q75AG4"/>
<feature type="coiled-coil region" evidence="6">
    <location>
        <begin position="467"/>
        <end position="502"/>
    </location>
</feature>
<dbReference type="Pfam" id="PF18334">
    <property type="entry name" value="XRN1_D2_D3"/>
    <property type="match status" value="1"/>
</dbReference>
<dbReference type="GO" id="GO:0110155">
    <property type="term" value="P:NAD-cap decapping"/>
    <property type="evidence" value="ECO:0007669"/>
    <property type="project" value="EnsemblFungi"/>
</dbReference>
<evidence type="ECO:0000256" key="3">
    <source>
        <dbReference type="ARBA" id="ARBA00022839"/>
    </source>
</evidence>
<dbReference type="FunFam" id="3.40.50.12390:FF:000002">
    <property type="entry name" value="5'-3' exoribonuclease 1"/>
    <property type="match status" value="1"/>
</dbReference>
<dbReference type="GO" id="GO:0007089">
    <property type="term" value="P:traversing start control point of mitotic cell cycle"/>
    <property type="evidence" value="ECO:0007669"/>
    <property type="project" value="EnsemblFungi"/>
</dbReference>
<comment type="function">
    <text evidence="5">Multifunctional protein that exhibits several independent functions at different levels of the cellular processes. 5'-3' exonuclease component of the nonsense-mediated mRNA decay (NMD) which is a highly conserved mRNA degradation pathway, an RNA surveillance system whose role is to identify and rid cells of mRNA with premature termination codons and thus prevents accumulation of potentially harmful truncated proteins.</text>
</comment>
<comment type="similarity">
    <text evidence="4 5">Belongs to the 5'-3' exonuclease family.</text>
</comment>
<dbReference type="GO" id="GO:0043144">
    <property type="term" value="P:sno(s)RNA processing"/>
    <property type="evidence" value="ECO:0007669"/>
    <property type="project" value="EnsemblFungi"/>
</dbReference>
<dbReference type="InterPro" id="IPR016494">
    <property type="entry name" value="5_3_exoribonuclease_1"/>
</dbReference>
<dbReference type="GO" id="GO:0032204">
    <property type="term" value="P:regulation of telomere maintenance"/>
    <property type="evidence" value="ECO:0007669"/>
    <property type="project" value="EnsemblFungi"/>
</dbReference>
<dbReference type="GO" id="GO:0006413">
    <property type="term" value="P:translational initiation"/>
    <property type="evidence" value="ECO:0007669"/>
    <property type="project" value="EnsemblFungi"/>
</dbReference>
<dbReference type="GO" id="GO:0031370">
    <property type="term" value="F:eukaryotic initiation factor 4G binding"/>
    <property type="evidence" value="ECO:0007669"/>
    <property type="project" value="EnsemblFungi"/>
</dbReference>
<evidence type="ECO:0000259" key="9">
    <source>
        <dbReference type="Pfam" id="PF17846"/>
    </source>
</evidence>
<reference evidence="14" key="2">
    <citation type="journal article" date="2013" name="G3 (Bethesda)">
        <title>Genomes of Ashbya fungi isolated from insects reveal four mating-type loci, numerous translocations, lack of transposons, and distinct gene duplications.</title>
        <authorList>
            <person name="Dietrich F.S."/>
            <person name="Voegeli S."/>
            <person name="Kuo S."/>
            <person name="Philippsen P."/>
        </authorList>
    </citation>
    <scope>GENOME REANNOTATION</scope>
    <source>
        <strain evidence="14">ATCC 10895 / CBS 109.51 / FGSC 9923 / NRRL Y-1056</strain>
    </source>
</reference>
<dbReference type="InterPro" id="IPR047008">
    <property type="entry name" value="XRN1_SH3_sf"/>
</dbReference>
<dbReference type="InterPro" id="IPR047007">
    <property type="entry name" value="XRN1_D1_sf"/>
</dbReference>
<evidence type="ECO:0000256" key="4">
    <source>
        <dbReference type="ARBA" id="ARBA00038299"/>
    </source>
</evidence>
<dbReference type="GO" id="GO:0090512">
    <property type="term" value="C:eisosome membrane domain/MCC"/>
    <property type="evidence" value="ECO:0007669"/>
    <property type="project" value="EnsemblFungi"/>
</dbReference>
<dbReference type="GO" id="GO:0006364">
    <property type="term" value="P:rRNA processing"/>
    <property type="evidence" value="ECO:0007669"/>
    <property type="project" value="EnsemblFungi"/>
</dbReference>
<dbReference type="GO" id="GO:0005634">
    <property type="term" value="C:nucleus"/>
    <property type="evidence" value="ECO:0000318"/>
    <property type="project" value="GO_Central"/>
</dbReference>
<dbReference type="GO" id="GO:0003682">
    <property type="term" value="F:chromatin binding"/>
    <property type="evidence" value="ECO:0007669"/>
    <property type="project" value="EnsemblFungi"/>
</dbReference>
<dbReference type="FunFam" id="2.30.30.750:FF:000002">
    <property type="entry name" value="5'-3' exoribonuclease 1"/>
    <property type="match status" value="1"/>
</dbReference>
<dbReference type="GO" id="GO:0060261">
    <property type="term" value="P:positive regulation of transcription initiation by RNA polymerase II"/>
    <property type="evidence" value="ECO:0007669"/>
    <property type="project" value="EnsemblFungi"/>
</dbReference>
<keyword evidence="6" id="KW-0175">Coiled coil</keyword>
<dbReference type="OMA" id="VASWPWF"/>
<dbReference type="InterPro" id="IPR004859">
    <property type="entry name" value="Xrn1_N"/>
</dbReference>
<gene>
    <name evidence="13" type="ORF">AGOS_ADL046C</name>
</gene>
<evidence type="ECO:0000259" key="12">
    <source>
        <dbReference type="Pfam" id="PF18334"/>
    </source>
</evidence>
<feature type="domain" description="5'-3' exoribonuclease 1 SH3-like" evidence="10">
    <location>
        <begin position="1162"/>
        <end position="1232"/>
    </location>
</feature>
<dbReference type="OrthoDB" id="372487at2759"/>
<dbReference type="InterPro" id="IPR041385">
    <property type="entry name" value="SH3_12"/>
</dbReference>
<dbReference type="GO" id="GO:0070651">
    <property type="term" value="P:nonfunctional rRNA decay"/>
    <property type="evidence" value="ECO:0007669"/>
    <property type="project" value="EnsemblFungi"/>
</dbReference>
<evidence type="ECO:0000259" key="10">
    <source>
        <dbReference type="Pfam" id="PF18129"/>
    </source>
</evidence>
<dbReference type="Gene3D" id="1.25.40.1050">
    <property type="match status" value="1"/>
</dbReference>
<keyword evidence="2 5" id="KW-0378">Hydrolase</keyword>
<dbReference type="GO" id="GO:0004534">
    <property type="term" value="F:5'-3' RNA exonuclease activity"/>
    <property type="evidence" value="ECO:0000318"/>
    <property type="project" value="GO_Central"/>
</dbReference>
<dbReference type="GO" id="GO:0032968">
    <property type="term" value="P:positive regulation of transcription elongation by RNA polymerase II"/>
    <property type="evidence" value="ECO:0007669"/>
    <property type="project" value="EnsemblFungi"/>
</dbReference>
<keyword evidence="5" id="KW-0963">Cytoplasm</keyword>
<evidence type="ECO:0000259" key="11">
    <source>
        <dbReference type="Pfam" id="PF18332"/>
    </source>
</evidence>
<dbReference type="InterPro" id="IPR027073">
    <property type="entry name" value="5_3_exoribonuclease"/>
</dbReference>
<feature type="compositionally biased region" description="Basic residues" evidence="7">
    <location>
        <begin position="1461"/>
        <end position="1474"/>
    </location>
</feature>
<dbReference type="Pfam" id="PF17846">
    <property type="entry name" value="XRN_M"/>
    <property type="match status" value="1"/>
</dbReference>
<feature type="region of interest" description="Disordered" evidence="7">
    <location>
        <begin position="1429"/>
        <end position="1474"/>
    </location>
</feature>
<dbReference type="GO" id="GO:0070966">
    <property type="term" value="P:nuclear-transcribed mRNA catabolic process, no-go decay"/>
    <property type="evidence" value="ECO:0007669"/>
    <property type="project" value="EnsemblFungi"/>
</dbReference>